<dbReference type="OMA" id="RCEIFAC"/>
<evidence type="ECO:0000256" key="8">
    <source>
        <dbReference type="SAM" id="MobiDB-lite"/>
    </source>
</evidence>
<dbReference type="HOGENOM" id="CLU_007720_0_0_1"/>
<proteinExistence type="inferred from homology"/>
<dbReference type="PANTHER" id="PTHR12809">
    <property type="entry name" value="MEDIATOR COMPLEX SUBUNIT"/>
    <property type="match status" value="1"/>
</dbReference>
<dbReference type="Gramene" id="ABO96991">
    <property type="protein sequence ID" value="ABO96991"/>
    <property type="gene ID" value="OSTLU_93026"/>
</dbReference>
<comment type="subunit">
    <text evidence="7">Component of the Mediator complex.</text>
</comment>
<dbReference type="AlphaFoldDB" id="A4S084"/>
<dbReference type="GO" id="GO:0006357">
    <property type="term" value="P:regulation of transcription by RNA polymerase II"/>
    <property type="evidence" value="ECO:0007669"/>
    <property type="project" value="InterPro"/>
</dbReference>
<evidence type="ECO:0000256" key="3">
    <source>
        <dbReference type="ARBA" id="ARBA00023015"/>
    </source>
</evidence>
<dbReference type="KEGG" id="olu:OSTLU_93026"/>
<evidence type="ECO:0000313" key="10">
    <source>
        <dbReference type="EMBL" id="ABO96991.1"/>
    </source>
</evidence>
<comment type="function">
    <text evidence="7">Component of the Mediator complex, a coactivator involved in the regulated transcription of nearly all RNA polymerase II-dependent genes. Mediator functions as a bridge to convey information from gene-specific regulatory proteins to the basal RNA polymerase II transcription machinery. Mediator is recruited to promoters by direct interactions with regulatory proteins and serves as a scaffold for the assembly of a functional preinitiation complex with RNA polymerase II and the general transcription factors.</text>
</comment>
<keyword evidence="5 7" id="KW-0804">Transcription</keyword>
<dbReference type="RefSeq" id="XP_001418698.1">
    <property type="nucleotide sequence ID" value="XM_001418661.1"/>
</dbReference>
<protein>
    <recommendedName>
        <fullName evidence="7">Mediator of RNA polymerase II transcription subunit 14</fullName>
    </recommendedName>
    <alternativeName>
        <fullName evidence="7">Mediator complex subunit 14</fullName>
    </alternativeName>
</protein>
<comment type="similarity">
    <text evidence="2 7">Belongs to the Mediator complex subunit 14 family.</text>
</comment>
<evidence type="ECO:0000256" key="4">
    <source>
        <dbReference type="ARBA" id="ARBA00023159"/>
    </source>
</evidence>
<dbReference type="Proteomes" id="UP000001568">
    <property type="component" value="Chromosome 7"/>
</dbReference>
<dbReference type="eggNOG" id="KOG1875">
    <property type="taxonomic scope" value="Eukaryota"/>
</dbReference>
<evidence type="ECO:0000256" key="1">
    <source>
        <dbReference type="ARBA" id="ARBA00004123"/>
    </source>
</evidence>
<evidence type="ECO:0000256" key="6">
    <source>
        <dbReference type="ARBA" id="ARBA00023242"/>
    </source>
</evidence>
<feature type="compositionally biased region" description="Low complexity" evidence="8">
    <location>
        <begin position="97"/>
        <end position="140"/>
    </location>
</feature>
<dbReference type="STRING" id="436017.A4S084"/>
<dbReference type="GO" id="GO:0016592">
    <property type="term" value="C:mediator complex"/>
    <property type="evidence" value="ECO:0007669"/>
    <property type="project" value="UniProtKB-UniRule"/>
</dbReference>
<dbReference type="EMBL" id="CP000587">
    <property type="protein sequence ID" value="ABO96991.1"/>
    <property type="molecule type" value="Genomic_DNA"/>
</dbReference>
<evidence type="ECO:0000256" key="7">
    <source>
        <dbReference type="RuleBase" id="RU365082"/>
    </source>
</evidence>
<evidence type="ECO:0000313" key="11">
    <source>
        <dbReference type="Proteomes" id="UP000001568"/>
    </source>
</evidence>
<dbReference type="OrthoDB" id="536354at2759"/>
<dbReference type="GeneID" id="5002718"/>
<evidence type="ECO:0000259" key="9">
    <source>
        <dbReference type="Pfam" id="PF08638"/>
    </source>
</evidence>
<sequence>MTHQIIIAPPRRRASTQIRHLARLASPLVLTPNAPPSRSRPLPPPSLRRVVQSPPSARKSLPDASISPSRSLAARPRTSPYPPSSSRRPPPPPPAPRTTAPGVSPRSPTSSARASAPPRPASPSSSSSRLRVASPSSSRPFQTARRRRRRPSRSASSSRASTGAMPTRAVRRARRANRAARIAPRVGVARRSGVARRARCRRESVSVWCATREGFCLTRNNGLGSPNADRRATRPRTDARGMETLPKRAPATTLADVVERVARACHVELRQLVERCAGADARARAAELARYAHRARQRLVRCAIVERWSRKSAKIATVATNAHLTLRAHEEAFAKLADGLFHLHQQIEWAKAPAWDLAGALNVLCDGDYELGREISEIGVGRVAATEETEETEETRERRLDFERRFEEEMTERLVRSKTHGCATRDDHSEWPNEKFKVFAIGGGKVEVGVEGEYRATLSLGGPVAPNATEQPRYGGWRVETIEMLAGDEKGAKFELNKAETRKLADMACASMVGLPPFGQKLADDAPPLEPLHLKGLHGVASDAVLLKSAAAILAQAGALKDAAERANSESRWSRNAVKVEIVKGEAAGILKGVRVAFWRQNVASADEAGMLDVSFNPETADLRAKARAPGEAEFFDLPVNYARVDLEAILVEAIRIASSKKLHSVSTEVSGEKSFTTVVEESMTAEECACSEDEDAWGTDARPAIRLEISKFTNIFITCRISDGTLILHGAGELVPSATEADLSKRLALEGHDAIVSIVEEVSVAVEQQELKGLLRTSGTSVHPAPKTLGGEPWSTSDAVPSGVAPTALVPVVPSDGGVFVATWMGATPTFALVRAHRVNPASRYIAHSVEKLNLGARKGSKADVVVKMIGEACRDLSVDAQRSALMRALKEQRVPFVDIRPTSKGTKKAANTVSFEIVNTSRWAQSKYKRAIKQKSPLKAHVTLRGIDGLSASIGGETRAYEHSEFMIHAFLADVRRIAAAQGFLSALSDNDSGVDFAKLGCKLSRQAADVVSISYKDSIECTIEWRHSGYLGPGLYADGERLSSSAKRALSVAARDGRCEIFACALRAVEAAASHFAQLHGDFQLTFGAPSVLSIVRIIGVSAMRVCSIGFRLDGSVSFVVGRGGDGAHDDGSTNDDEMNITDDHEALIPTRPEGLTQYIDEISAALEGPLGSKPKHGDAVVANASSASPALAALAKSVVAK</sequence>
<dbReference type="Pfam" id="PF08638">
    <property type="entry name" value="Med14"/>
    <property type="match status" value="1"/>
</dbReference>
<feature type="region of interest" description="Disordered" evidence="8">
    <location>
        <begin position="779"/>
        <end position="798"/>
    </location>
</feature>
<reference evidence="10 11" key="1">
    <citation type="journal article" date="2007" name="Proc. Natl. Acad. Sci. U.S.A.">
        <title>The tiny eukaryote Ostreococcus provides genomic insights into the paradox of plankton speciation.</title>
        <authorList>
            <person name="Palenik B."/>
            <person name="Grimwood J."/>
            <person name="Aerts A."/>
            <person name="Rouze P."/>
            <person name="Salamov A."/>
            <person name="Putnam N."/>
            <person name="Dupont C."/>
            <person name="Jorgensen R."/>
            <person name="Derelle E."/>
            <person name="Rombauts S."/>
            <person name="Zhou K."/>
            <person name="Otillar R."/>
            <person name="Merchant S.S."/>
            <person name="Podell S."/>
            <person name="Gaasterland T."/>
            <person name="Napoli C."/>
            <person name="Gendler K."/>
            <person name="Manuell A."/>
            <person name="Tai V."/>
            <person name="Vallon O."/>
            <person name="Piganeau G."/>
            <person name="Jancek S."/>
            <person name="Heijde M."/>
            <person name="Jabbari K."/>
            <person name="Bowler C."/>
            <person name="Lohr M."/>
            <person name="Robbens S."/>
            <person name="Werner G."/>
            <person name="Dubchak I."/>
            <person name="Pazour G.J."/>
            <person name="Ren Q."/>
            <person name="Paulsen I."/>
            <person name="Delwiche C."/>
            <person name="Schmutz J."/>
            <person name="Rokhsar D."/>
            <person name="Van de Peer Y."/>
            <person name="Moreau H."/>
            <person name="Grigoriev I.V."/>
        </authorList>
    </citation>
    <scope>NUCLEOTIDE SEQUENCE [LARGE SCALE GENOMIC DNA]</scope>
    <source>
        <strain evidence="10 11">CCE9901</strain>
    </source>
</reference>
<dbReference type="GO" id="GO:0003712">
    <property type="term" value="F:transcription coregulator activity"/>
    <property type="evidence" value="ECO:0007669"/>
    <property type="project" value="UniProtKB-UniRule"/>
</dbReference>
<dbReference type="GO" id="GO:0070847">
    <property type="term" value="C:core mediator complex"/>
    <property type="evidence" value="ECO:0007669"/>
    <property type="project" value="TreeGrafter"/>
</dbReference>
<gene>
    <name evidence="10" type="ORF">OSTLU_93026</name>
</gene>
<dbReference type="InterPro" id="IPR013947">
    <property type="entry name" value="Mediator_Med14"/>
</dbReference>
<evidence type="ECO:0000256" key="2">
    <source>
        <dbReference type="ARBA" id="ARBA00007813"/>
    </source>
</evidence>
<feature type="region of interest" description="Disordered" evidence="8">
    <location>
        <begin position="27"/>
        <end position="170"/>
    </location>
</feature>
<comment type="subcellular location">
    <subcellularLocation>
        <location evidence="1 7">Nucleus</location>
    </subcellularLocation>
</comment>
<keyword evidence="4 7" id="KW-0010">Activator</keyword>
<feature type="compositionally biased region" description="Pro residues" evidence="8">
    <location>
        <begin position="79"/>
        <end position="96"/>
    </location>
</feature>
<keyword evidence="3 7" id="KW-0805">Transcription regulation</keyword>
<name>A4S084_OSTLU</name>
<dbReference type="InterPro" id="IPR055122">
    <property type="entry name" value="Med14_N"/>
</dbReference>
<dbReference type="PANTHER" id="PTHR12809:SF2">
    <property type="entry name" value="MEDIATOR OF RNA POLYMERASE II TRANSCRIPTION SUBUNIT 14"/>
    <property type="match status" value="1"/>
</dbReference>
<accession>A4S084</accession>
<keyword evidence="11" id="KW-1185">Reference proteome</keyword>
<organism evidence="10 11">
    <name type="scientific">Ostreococcus lucimarinus (strain CCE9901)</name>
    <dbReference type="NCBI Taxonomy" id="436017"/>
    <lineage>
        <taxon>Eukaryota</taxon>
        <taxon>Viridiplantae</taxon>
        <taxon>Chlorophyta</taxon>
        <taxon>Mamiellophyceae</taxon>
        <taxon>Mamiellales</taxon>
        <taxon>Bathycoccaceae</taxon>
        <taxon>Ostreococcus</taxon>
    </lineage>
</organism>
<feature type="domain" description="Mediator complex subunit MED14 N-terminal" evidence="9">
    <location>
        <begin position="253"/>
        <end position="461"/>
    </location>
</feature>
<keyword evidence="6 7" id="KW-0539">Nucleus</keyword>
<evidence type="ECO:0000256" key="5">
    <source>
        <dbReference type="ARBA" id="ARBA00023163"/>
    </source>
</evidence>